<protein>
    <submittedName>
        <fullName evidence="1">Phosphohydrolase</fullName>
    </submittedName>
</protein>
<reference evidence="1" key="1">
    <citation type="submission" date="2020-10" db="EMBL/GenBank/DDBJ databases">
        <authorList>
            <person name="Gilroy R."/>
        </authorList>
    </citation>
    <scope>NUCLEOTIDE SEQUENCE</scope>
    <source>
        <strain evidence="1">ChiBcec16-1751</strain>
    </source>
</reference>
<dbReference type="EMBL" id="DVJJ01000077">
    <property type="protein sequence ID" value="HIS64679.1"/>
    <property type="molecule type" value="Genomic_DNA"/>
</dbReference>
<dbReference type="SUPFAM" id="SSF109604">
    <property type="entry name" value="HD-domain/PDEase-like"/>
    <property type="match status" value="1"/>
</dbReference>
<dbReference type="AlphaFoldDB" id="A0A9D1F975"/>
<evidence type="ECO:0000313" key="1">
    <source>
        <dbReference type="EMBL" id="HIS64679.1"/>
    </source>
</evidence>
<gene>
    <name evidence="1" type="ORF">IAA83_04820</name>
</gene>
<organism evidence="1 2">
    <name type="scientific">Candidatus Avoscillospira avistercoris</name>
    <dbReference type="NCBI Taxonomy" id="2840707"/>
    <lineage>
        <taxon>Bacteria</taxon>
        <taxon>Bacillati</taxon>
        <taxon>Bacillota</taxon>
        <taxon>Clostridia</taxon>
        <taxon>Eubacteriales</taxon>
        <taxon>Oscillospiraceae</taxon>
        <taxon>Oscillospiraceae incertae sedis</taxon>
        <taxon>Candidatus Avoscillospira</taxon>
    </lineage>
</organism>
<sequence>METITTYTGVEFAPRDPNPTGVSLSDIAHALSLLCRGNGHVAHFYSVGQHSLNCAREAAARGDSPLVQLGCLLHDASEAYLCDIPRPLKAAMETYRQDEARLQRCIESVLLPAPLSEADQAEVKAIDDDLLYTELPRLLGRSDIVPTPLAAEPELNTLPFAQVEQEFLDLYHQLFTACTEE</sequence>
<reference evidence="1" key="2">
    <citation type="journal article" date="2021" name="PeerJ">
        <title>Extensive microbial diversity within the chicken gut microbiome revealed by metagenomics and culture.</title>
        <authorList>
            <person name="Gilroy R."/>
            <person name="Ravi A."/>
            <person name="Getino M."/>
            <person name="Pursley I."/>
            <person name="Horton D.L."/>
            <person name="Alikhan N.F."/>
            <person name="Baker D."/>
            <person name="Gharbi K."/>
            <person name="Hall N."/>
            <person name="Watson M."/>
            <person name="Adriaenssens E.M."/>
            <person name="Foster-Nyarko E."/>
            <person name="Jarju S."/>
            <person name="Secka A."/>
            <person name="Antonio M."/>
            <person name="Oren A."/>
            <person name="Chaudhuri R.R."/>
            <person name="La Ragione R."/>
            <person name="Hildebrand F."/>
            <person name="Pallen M.J."/>
        </authorList>
    </citation>
    <scope>NUCLEOTIDE SEQUENCE</scope>
    <source>
        <strain evidence="1">ChiBcec16-1751</strain>
    </source>
</reference>
<name>A0A9D1F975_9FIRM</name>
<dbReference type="Proteomes" id="UP000886741">
    <property type="component" value="Unassembled WGS sequence"/>
</dbReference>
<proteinExistence type="predicted"/>
<comment type="caution">
    <text evidence="1">The sequence shown here is derived from an EMBL/GenBank/DDBJ whole genome shotgun (WGS) entry which is preliminary data.</text>
</comment>
<dbReference type="Gene3D" id="1.10.3210.10">
    <property type="entry name" value="Hypothetical protein af1432"/>
    <property type="match status" value="1"/>
</dbReference>
<evidence type="ECO:0000313" key="2">
    <source>
        <dbReference type="Proteomes" id="UP000886741"/>
    </source>
</evidence>
<accession>A0A9D1F975</accession>